<evidence type="ECO:0000256" key="6">
    <source>
        <dbReference type="ARBA" id="ARBA00023180"/>
    </source>
</evidence>
<dbReference type="AlphaFoldDB" id="A0A482VGR0"/>
<evidence type="ECO:0000313" key="8">
    <source>
        <dbReference type="EMBL" id="RZC31860.1"/>
    </source>
</evidence>
<dbReference type="Proteomes" id="UP000292052">
    <property type="component" value="Unassembled WGS sequence"/>
</dbReference>
<dbReference type="InterPro" id="IPR001563">
    <property type="entry name" value="Peptidase_S10"/>
</dbReference>
<dbReference type="PANTHER" id="PTHR11802:SF472">
    <property type="entry name" value="SERINE CARBOXYPEPTIDASE CPVL-RELATED"/>
    <property type="match status" value="1"/>
</dbReference>
<keyword evidence="2 7" id="KW-0121">Carboxypeptidase</keyword>
<feature type="non-terminal residue" evidence="8">
    <location>
        <position position="1"/>
    </location>
</feature>
<evidence type="ECO:0000256" key="4">
    <source>
        <dbReference type="ARBA" id="ARBA00022729"/>
    </source>
</evidence>
<evidence type="ECO:0000256" key="5">
    <source>
        <dbReference type="ARBA" id="ARBA00022801"/>
    </source>
</evidence>
<keyword evidence="4" id="KW-0732">Signal</keyword>
<comment type="caution">
    <text evidence="8">The sequence shown here is derived from an EMBL/GenBank/DDBJ whole genome shotgun (WGS) entry which is preliminary data.</text>
</comment>
<sequence>FAENGPFSVISQHGLKLRKYAWTNTHSVVYIDSPAGTGYSFTNNGFCQNETQVGLDLYEALQQFFLLFPELQKNDFFVAGESYGGKYVPAIAYTIHTKNPGASLKINLKGVSIGNGFSDPEHQLEYGEYLYQIGLIDSNVRTLVQQYEDEGIKYIQSKNWVKAFQIFDNLVDGDLNNHTSLFKNVTGFDNYFNYLYTTDPSNELIYMGKYIQRDDVRAAIHVGNATFHGEAQEVEINLISDVMQSVAP</sequence>
<dbReference type="PANTHER" id="PTHR11802">
    <property type="entry name" value="SERINE PROTEASE FAMILY S10 SERINE CARBOXYPEPTIDASE"/>
    <property type="match status" value="1"/>
</dbReference>
<proteinExistence type="inferred from homology"/>
<reference evidence="8 9" key="1">
    <citation type="submission" date="2017-03" db="EMBL/GenBank/DDBJ databases">
        <title>Genome of the blue death feigning beetle - Asbolus verrucosus.</title>
        <authorList>
            <person name="Rider S.D."/>
        </authorList>
    </citation>
    <scope>NUCLEOTIDE SEQUENCE [LARGE SCALE GENOMIC DNA]</scope>
    <source>
        <strain evidence="8">Butters</strain>
        <tissue evidence="8">Head and leg muscle</tissue>
    </source>
</reference>
<dbReference type="InterPro" id="IPR018202">
    <property type="entry name" value="Ser_caboxypep_ser_AS"/>
</dbReference>
<feature type="non-terminal residue" evidence="8">
    <location>
        <position position="248"/>
    </location>
</feature>
<dbReference type="EC" id="3.4.16.-" evidence="7"/>
<evidence type="ECO:0000256" key="2">
    <source>
        <dbReference type="ARBA" id="ARBA00022645"/>
    </source>
</evidence>
<name>A0A482VGR0_ASBVE</name>
<evidence type="ECO:0000313" key="9">
    <source>
        <dbReference type="Proteomes" id="UP000292052"/>
    </source>
</evidence>
<dbReference type="PRINTS" id="PR00724">
    <property type="entry name" value="CRBOXYPTASEC"/>
</dbReference>
<evidence type="ECO:0000256" key="3">
    <source>
        <dbReference type="ARBA" id="ARBA00022670"/>
    </source>
</evidence>
<dbReference type="GO" id="GO:0006508">
    <property type="term" value="P:proteolysis"/>
    <property type="evidence" value="ECO:0007669"/>
    <property type="project" value="UniProtKB-KW"/>
</dbReference>
<dbReference type="Gene3D" id="3.40.50.1820">
    <property type="entry name" value="alpha/beta hydrolase"/>
    <property type="match status" value="1"/>
</dbReference>
<keyword evidence="5 7" id="KW-0378">Hydrolase</keyword>
<organism evidence="8 9">
    <name type="scientific">Asbolus verrucosus</name>
    <name type="common">Desert ironclad beetle</name>
    <dbReference type="NCBI Taxonomy" id="1661398"/>
    <lineage>
        <taxon>Eukaryota</taxon>
        <taxon>Metazoa</taxon>
        <taxon>Ecdysozoa</taxon>
        <taxon>Arthropoda</taxon>
        <taxon>Hexapoda</taxon>
        <taxon>Insecta</taxon>
        <taxon>Pterygota</taxon>
        <taxon>Neoptera</taxon>
        <taxon>Endopterygota</taxon>
        <taxon>Coleoptera</taxon>
        <taxon>Polyphaga</taxon>
        <taxon>Cucujiformia</taxon>
        <taxon>Tenebrionidae</taxon>
        <taxon>Pimeliinae</taxon>
        <taxon>Asbolus</taxon>
    </lineage>
</organism>
<keyword evidence="6" id="KW-0325">Glycoprotein</keyword>
<keyword evidence="3 7" id="KW-0645">Protease</keyword>
<dbReference type="EMBL" id="QDEB01101834">
    <property type="protein sequence ID" value="RZC31860.1"/>
    <property type="molecule type" value="Genomic_DNA"/>
</dbReference>
<comment type="similarity">
    <text evidence="1 7">Belongs to the peptidase S10 family.</text>
</comment>
<dbReference type="SUPFAM" id="SSF53474">
    <property type="entry name" value="alpha/beta-Hydrolases"/>
    <property type="match status" value="1"/>
</dbReference>
<dbReference type="PROSITE" id="PS00131">
    <property type="entry name" value="CARBOXYPEPT_SER_SER"/>
    <property type="match status" value="1"/>
</dbReference>
<dbReference type="STRING" id="1661398.A0A482VGR0"/>
<protein>
    <recommendedName>
        <fullName evidence="7">Carboxypeptidase</fullName>
        <ecNumber evidence="7">3.4.16.-</ecNumber>
    </recommendedName>
</protein>
<evidence type="ECO:0000256" key="7">
    <source>
        <dbReference type="RuleBase" id="RU361156"/>
    </source>
</evidence>
<dbReference type="InterPro" id="IPR029058">
    <property type="entry name" value="AB_hydrolase_fold"/>
</dbReference>
<gene>
    <name evidence="8" type="ORF">BDFB_014814</name>
</gene>
<dbReference type="OrthoDB" id="443318at2759"/>
<accession>A0A482VGR0</accession>
<dbReference type="GO" id="GO:0004185">
    <property type="term" value="F:serine-type carboxypeptidase activity"/>
    <property type="evidence" value="ECO:0007669"/>
    <property type="project" value="UniProtKB-UniRule"/>
</dbReference>
<evidence type="ECO:0000256" key="1">
    <source>
        <dbReference type="ARBA" id="ARBA00009431"/>
    </source>
</evidence>
<keyword evidence="9" id="KW-1185">Reference proteome</keyword>
<dbReference type="Pfam" id="PF00450">
    <property type="entry name" value="Peptidase_S10"/>
    <property type="match status" value="1"/>
</dbReference>